<accession>A0A9W8LWG7</accession>
<reference evidence="1" key="1">
    <citation type="submission" date="2022-07" db="EMBL/GenBank/DDBJ databases">
        <title>Phylogenomic reconstructions and comparative analyses of Kickxellomycotina fungi.</title>
        <authorList>
            <person name="Reynolds N.K."/>
            <person name="Stajich J.E."/>
            <person name="Barry K."/>
            <person name="Grigoriev I.V."/>
            <person name="Crous P."/>
            <person name="Smith M.E."/>
        </authorList>
    </citation>
    <scope>NUCLEOTIDE SEQUENCE</scope>
    <source>
        <strain evidence="1">NRRL 1566</strain>
    </source>
</reference>
<dbReference type="AlphaFoldDB" id="A0A9W8LWG7"/>
<name>A0A9W8LWG7_9FUNG</name>
<feature type="non-terminal residue" evidence="1">
    <location>
        <position position="1"/>
    </location>
</feature>
<comment type="caution">
    <text evidence="1">The sequence shown here is derived from an EMBL/GenBank/DDBJ whole genome shotgun (WGS) entry which is preliminary data.</text>
</comment>
<protein>
    <submittedName>
        <fullName evidence="1">Uncharacterized protein</fullName>
    </submittedName>
</protein>
<keyword evidence="2" id="KW-1185">Reference proteome</keyword>
<gene>
    <name evidence="1" type="ORF">IWW36_006079</name>
</gene>
<feature type="non-terminal residue" evidence="1">
    <location>
        <position position="338"/>
    </location>
</feature>
<evidence type="ECO:0000313" key="1">
    <source>
        <dbReference type="EMBL" id="KAJ2841960.1"/>
    </source>
</evidence>
<evidence type="ECO:0000313" key="2">
    <source>
        <dbReference type="Proteomes" id="UP001139887"/>
    </source>
</evidence>
<sequence length="338" mass="38893">AVVSIFRRQSEPTPISLVNLLYKLRGVLSDELAQSMLLFIDARGSLSSGSSNWLETLEEMMQLYYFDRSRSVSLRRQIARICARVFTDAFNANSLTIVRLPFILSALEQLYLEEDEKLVSSVLEIMCLLLKRTKDSAVFRDVLDYAWRAAIEPDFVRRIQSEYRKQQKDEQQEADGDSKMTQLQSLMSLMPSTNSQLLLGDESSHGRDEKSYSSWARVTQTSKSMLAALEWRMSITDTISDAIYAPPAPDTILLVNSLLDLLQSEHAFPSVQRSILSMFLRFHADVNLRLYILKSDRDTLIDHRVSLHENARLRLEFQSVEERYTSSAEWVPFPIARY</sequence>
<dbReference type="Proteomes" id="UP001139887">
    <property type="component" value="Unassembled WGS sequence"/>
</dbReference>
<dbReference type="OrthoDB" id="19311at2759"/>
<organism evidence="1 2">
    <name type="scientific">Coemansia brasiliensis</name>
    <dbReference type="NCBI Taxonomy" id="2650707"/>
    <lineage>
        <taxon>Eukaryota</taxon>
        <taxon>Fungi</taxon>
        <taxon>Fungi incertae sedis</taxon>
        <taxon>Zoopagomycota</taxon>
        <taxon>Kickxellomycotina</taxon>
        <taxon>Kickxellomycetes</taxon>
        <taxon>Kickxellales</taxon>
        <taxon>Kickxellaceae</taxon>
        <taxon>Coemansia</taxon>
    </lineage>
</organism>
<proteinExistence type="predicted"/>
<dbReference type="EMBL" id="JANBUW010001972">
    <property type="protein sequence ID" value="KAJ2841960.1"/>
    <property type="molecule type" value="Genomic_DNA"/>
</dbReference>